<evidence type="ECO:0000313" key="2">
    <source>
        <dbReference type="Proteomes" id="UP000472272"/>
    </source>
</evidence>
<dbReference type="Ensembl" id="ENSPMRT00000030885.1">
    <property type="protein sequence ID" value="ENSPMRP00000029116.1"/>
    <property type="gene ID" value="ENSPMRG00000018820.1"/>
</dbReference>
<proteinExistence type="predicted"/>
<sequence length="123" mass="13753">MCSKLPFSLKHFPHSIHENGFSPLFPHCIHLNGFSPVCVCLCILRCPLRLKLFPHSIHLNGFSPVCIETEALSTLHTFKLVSPLCESVDVSKFSIITKAFPTLLHLYGFLLCVSPLMCTECPL</sequence>
<organism evidence="1 2">
    <name type="scientific">Podarcis muralis</name>
    <name type="common">Wall lizard</name>
    <name type="synonym">Lacerta muralis</name>
    <dbReference type="NCBI Taxonomy" id="64176"/>
    <lineage>
        <taxon>Eukaryota</taxon>
        <taxon>Metazoa</taxon>
        <taxon>Chordata</taxon>
        <taxon>Craniata</taxon>
        <taxon>Vertebrata</taxon>
        <taxon>Euteleostomi</taxon>
        <taxon>Lepidosauria</taxon>
        <taxon>Squamata</taxon>
        <taxon>Bifurcata</taxon>
        <taxon>Unidentata</taxon>
        <taxon>Episquamata</taxon>
        <taxon>Laterata</taxon>
        <taxon>Lacertibaenia</taxon>
        <taxon>Lacertidae</taxon>
        <taxon>Podarcis</taxon>
    </lineage>
</organism>
<dbReference type="Proteomes" id="UP000472272">
    <property type="component" value="Unplaced"/>
</dbReference>
<dbReference type="AlphaFoldDB" id="A0A670JXC7"/>
<dbReference type="GeneTree" id="ENSGT01050000246499"/>
<accession>A0A670JXC7</accession>
<keyword evidence="2" id="KW-1185">Reference proteome</keyword>
<name>A0A670JXC7_PODMU</name>
<protein>
    <submittedName>
        <fullName evidence="1">Uncharacterized protein</fullName>
    </submittedName>
</protein>
<reference evidence="1" key="2">
    <citation type="submission" date="2025-09" db="UniProtKB">
        <authorList>
            <consortium name="Ensembl"/>
        </authorList>
    </citation>
    <scope>IDENTIFICATION</scope>
</reference>
<reference evidence="1" key="1">
    <citation type="submission" date="2025-08" db="UniProtKB">
        <authorList>
            <consortium name="Ensembl"/>
        </authorList>
    </citation>
    <scope>IDENTIFICATION</scope>
</reference>
<evidence type="ECO:0000313" key="1">
    <source>
        <dbReference type="Ensembl" id="ENSPMRP00000029116.1"/>
    </source>
</evidence>